<evidence type="ECO:0000313" key="4">
    <source>
        <dbReference type="Proteomes" id="UP001139887"/>
    </source>
</evidence>
<dbReference type="PANTHER" id="PTHR43881">
    <property type="entry name" value="GAMMA-GLUTAMYLTRANSPEPTIDASE (AFU_ORTHOLOGUE AFUA_4G13580)"/>
    <property type="match status" value="1"/>
</dbReference>
<organism evidence="3 4">
    <name type="scientific">Coemansia brasiliensis</name>
    <dbReference type="NCBI Taxonomy" id="2650707"/>
    <lineage>
        <taxon>Eukaryota</taxon>
        <taxon>Fungi</taxon>
        <taxon>Fungi incertae sedis</taxon>
        <taxon>Zoopagomycota</taxon>
        <taxon>Kickxellomycotina</taxon>
        <taxon>Kickxellomycetes</taxon>
        <taxon>Kickxellales</taxon>
        <taxon>Kickxellaceae</taxon>
        <taxon>Coemansia</taxon>
    </lineage>
</organism>
<dbReference type="InterPro" id="IPR043137">
    <property type="entry name" value="GGT_ssub_C"/>
</dbReference>
<dbReference type="OrthoDB" id="2015213at2759"/>
<keyword evidence="4" id="KW-1185">Reference proteome</keyword>
<dbReference type="Proteomes" id="UP001139887">
    <property type="component" value="Unassembled WGS sequence"/>
</dbReference>
<evidence type="ECO:0000313" key="3">
    <source>
        <dbReference type="EMBL" id="KAJ2847289.1"/>
    </source>
</evidence>
<dbReference type="SUPFAM" id="SSF56235">
    <property type="entry name" value="N-terminal nucleophile aminohydrolases (Ntn hydrolases)"/>
    <property type="match status" value="1"/>
</dbReference>
<dbReference type="NCBIfam" id="TIGR00066">
    <property type="entry name" value="g_glut_trans"/>
    <property type="match status" value="1"/>
</dbReference>
<accession>A0A9W8IAP0</accession>
<proteinExistence type="predicted"/>
<dbReference type="InterPro" id="IPR000101">
    <property type="entry name" value="GGT_peptidase"/>
</dbReference>
<dbReference type="EMBL" id="JANBUW010000345">
    <property type="protein sequence ID" value="KAJ2847289.1"/>
    <property type="molecule type" value="Genomic_DNA"/>
</dbReference>
<dbReference type="GO" id="GO:0006751">
    <property type="term" value="P:glutathione catabolic process"/>
    <property type="evidence" value="ECO:0007669"/>
    <property type="project" value="InterPro"/>
</dbReference>
<dbReference type="InterPro" id="IPR029055">
    <property type="entry name" value="Ntn_hydrolases_N"/>
</dbReference>
<evidence type="ECO:0008006" key="5">
    <source>
        <dbReference type="Google" id="ProtNLM"/>
    </source>
</evidence>
<name>A0A9W8IAP0_9FUNG</name>
<reference evidence="3" key="1">
    <citation type="submission" date="2022-07" db="EMBL/GenBank/DDBJ databases">
        <title>Phylogenomic reconstructions and comparative analyses of Kickxellomycotina fungi.</title>
        <authorList>
            <person name="Reynolds N.K."/>
            <person name="Stajich J.E."/>
            <person name="Barry K."/>
            <person name="Grigoriev I.V."/>
            <person name="Crous P."/>
            <person name="Smith M.E."/>
        </authorList>
    </citation>
    <scope>NUCLEOTIDE SEQUENCE</scope>
    <source>
        <strain evidence="3">NRRL 1566</strain>
    </source>
</reference>
<evidence type="ECO:0000256" key="1">
    <source>
        <dbReference type="PIRSR" id="PIRSR600101-1"/>
    </source>
</evidence>
<gene>
    <name evidence="3" type="ORF">IWW36_003928</name>
</gene>
<dbReference type="PANTHER" id="PTHR43881:SF1">
    <property type="entry name" value="GAMMA-GLUTAMYLTRANSPEPTIDASE (AFU_ORTHOLOGUE AFUA_4G13580)"/>
    <property type="match status" value="1"/>
</dbReference>
<dbReference type="Gene3D" id="3.60.20.40">
    <property type="match status" value="1"/>
</dbReference>
<sequence length="558" mass="59734">MTSTVNINQAVPYISRRSSVLGRHYMVASTQPLASQAGVRILEQGGNAADAAIAVAAALGVTEPFSTGLGGDCFCLFYRAKDSTVHGLNGSGRAPEKLTIQRLENEFGIRDEIPAHSVHGVTVPGAAAGWVDTVEYFGSGRLELKDILAPAIELAEDGFPVGELTAPFWQEGASLLRERSPNGCSLLLDNCQGPQAGQVMCNKELAQTMRLLAQHGKQGFYQGPVADAIVQSVAKHGGLLSHADLQSHFSTKDTAISYNYRGHRLYECAPNGGGLAALIALGILDVLEEKGVLSLSAMKHNSAEYLHALIEALRLAFIDTRHYVCDPEFGNVPIERLLSREHLEARARQFDPSRATVDTKAGMPLGSSDTVYFSVVDAEGNACSFVNSLFHGFGCGIVPHGCGFALHDRGCLFSLDPTHANCLKPKKRPYHTIIPAIVTVDSALSICYGIMGGYNQPQAHVQVLLNMVRFGMNAQASLDVPRFCIQIDSDGSVAIEDGVENSAMQGLQARGHHVVWKTGLQRSVLGRGQVIRVLADTQGNRVLEAGSDPRSDGQAIGR</sequence>
<dbReference type="InterPro" id="IPR043138">
    <property type="entry name" value="GGT_lsub"/>
</dbReference>
<dbReference type="Gene3D" id="1.10.246.130">
    <property type="match status" value="1"/>
</dbReference>
<dbReference type="GO" id="GO:0036374">
    <property type="term" value="F:glutathione hydrolase activity"/>
    <property type="evidence" value="ECO:0007669"/>
    <property type="project" value="InterPro"/>
</dbReference>
<feature type="active site" description="Nucleophile" evidence="1">
    <location>
        <position position="370"/>
    </location>
</feature>
<dbReference type="AlphaFoldDB" id="A0A9W8IAP0"/>
<feature type="binding site" evidence="2">
    <location>
        <position position="453"/>
    </location>
    <ligand>
        <name>L-glutamate</name>
        <dbReference type="ChEBI" id="CHEBI:29985"/>
    </ligand>
</feature>
<protein>
    <recommendedName>
        <fullName evidence="5">Gamma-glutamyltranspeptidase</fullName>
    </recommendedName>
</protein>
<dbReference type="PRINTS" id="PR01210">
    <property type="entry name" value="GGTRANSPTASE"/>
</dbReference>
<evidence type="ECO:0000256" key="2">
    <source>
        <dbReference type="PIRSR" id="PIRSR600101-2"/>
    </source>
</evidence>
<dbReference type="InterPro" id="IPR052896">
    <property type="entry name" value="GGT-like_enzyme"/>
</dbReference>
<comment type="caution">
    <text evidence="3">The sequence shown here is derived from an EMBL/GenBank/DDBJ whole genome shotgun (WGS) entry which is preliminary data.</text>
</comment>
<dbReference type="Pfam" id="PF01019">
    <property type="entry name" value="G_glu_transpept"/>
    <property type="match status" value="1"/>
</dbReference>